<organism evidence="2 3">
    <name type="scientific">Ottowia beijingensis</name>
    <dbReference type="NCBI Taxonomy" id="1207057"/>
    <lineage>
        <taxon>Bacteria</taxon>
        <taxon>Pseudomonadati</taxon>
        <taxon>Pseudomonadota</taxon>
        <taxon>Betaproteobacteria</taxon>
        <taxon>Burkholderiales</taxon>
        <taxon>Comamonadaceae</taxon>
        <taxon>Ottowia</taxon>
    </lineage>
</organism>
<dbReference type="InterPro" id="IPR036165">
    <property type="entry name" value="YefM-like_sf"/>
</dbReference>
<dbReference type="Proteomes" id="UP000589716">
    <property type="component" value="Unassembled WGS sequence"/>
</dbReference>
<evidence type="ECO:0000313" key="2">
    <source>
        <dbReference type="EMBL" id="NZA02104.1"/>
    </source>
</evidence>
<accession>A0A853IVD8</accession>
<evidence type="ECO:0000256" key="1">
    <source>
        <dbReference type="ARBA" id="ARBA00009981"/>
    </source>
</evidence>
<dbReference type="Gene3D" id="3.40.1620.10">
    <property type="entry name" value="YefM-like domain"/>
    <property type="match status" value="1"/>
</dbReference>
<keyword evidence="3" id="KW-1185">Reference proteome</keyword>
<dbReference type="RefSeq" id="WP_180550468.1">
    <property type="nucleotide sequence ID" value="NZ_DAIPTI010000025.1"/>
</dbReference>
<name>A0A853IVD8_9BURK</name>
<evidence type="ECO:0000313" key="3">
    <source>
        <dbReference type="Proteomes" id="UP000589716"/>
    </source>
</evidence>
<comment type="caution">
    <text evidence="2">The sequence shown here is derived from an EMBL/GenBank/DDBJ whole genome shotgun (WGS) entry which is preliminary data.</text>
</comment>
<dbReference type="AlphaFoldDB" id="A0A853IVD8"/>
<comment type="similarity">
    <text evidence="1">Belongs to the phD/YefM antitoxin family.</text>
</comment>
<gene>
    <name evidence="2" type="ORF">H0I39_10715</name>
</gene>
<reference evidence="2 3" key="1">
    <citation type="submission" date="2020-07" db="EMBL/GenBank/DDBJ databases">
        <authorList>
            <person name="Maaloum M."/>
        </authorList>
    </citation>
    <scope>NUCLEOTIDE SEQUENCE [LARGE SCALE GENOMIC DNA]</scope>
    <source>
        <strain evidence="2 3">GCS-AN-3</strain>
    </source>
</reference>
<protein>
    <submittedName>
        <fullName evidence="2">Type II toxin-antitoxin system Phd/YefM family antitoxin</fullName>
    </submittedName>
</protein>
<dbReference type="SUPFAM" id="SSF143120">
    <property type="entry name" value="YefM-like"/>
    <property type="match status" value="1"/>
</dbReference>
<sequence>MAHALRLDSFAQLPRTPASDVKRLGWRGVMRTVGREGKVLVTNHDQPEAVILSTDEYQRLMQAAEGAQAQQDAALDTLRRRFDARLAALAEDDAADRLRAVLGAPAALQGQVKAGDSH</sequence>
<dbReference type="EMBL" id="JACCKX010000001">
    <property type="protein sequence ID" value="NZA02104.1"/>
    <property type="molecule type" value="Genomic_DNA"/>
</dbReference>
<proteinExistence type="inferred from homology"/>